<proteinExistence type="predicted"/>
<protein>
    <submittedName>
        <fullName evidence="1">F-box-like domain-containing protein</fullName>
    </submittedName>
</protein>
<dbReference type="EMBL" id="JAINZW010000027">
    <property type="protein sequence ID" value="MBZ4040714.1"/>
    <property type="molecule type" value="Genomic_DNA"/>
</dbReference>
<organism evidence="1 2">
    <name type="scientific">Novilysobacter selenitireducens</name>
    <dbReference type="NCBI Taxonomy" id="2872639"/>
    <lineage>
        <taxon>Bacteria</taxon>
        <taxon>Pseudomonadati</taxon>
        <taxon>Pseudomonadota</taxon>
        <taxon>Gammaproteobacteria</taxon>
        <taxon>Lysobacterales</taxon>
        <taxon>Lysobacteraceae</taxon>
        <taxon>Novilysobacter</taxon>
    </lineage>
</organism>
<dbReference type="Proteomes" id="UP001430954">
    <property type="component" value="Unassembled WGS sequence"/>
</dbReference>
<keyword evidence="2" id="KW-1185">Reference proteome</keyword>
<feature type="non-terminal residue" evidence="1">
    <location>
        <position position="98"/>
    </location>
</feature>
<sequence>LQNHLKSSNNDRITWDVLQEVLLLLRDTGQRLEPVAAVCRRWREVYTSIPAIWTTMRLFPSKSLGLIENLLRLSTLASRTAECLVAVDCRETGVWQAD</sequence>
<evidence type="ECO:0000313" key="2">
    <source>
        <dbReference type="Proteomes" id="UP001430954"/>
    </source>
</evidence>
<evidence type="ECO:0000313" key="1">
    <source>
        <dbReference type="EMBL" id="MBZ4040714.1"/>
    </source>
</evidence>
<gene>
    <name evidence="1" type="ORF">K6753_14390</name>
</gene>
<name>A0ABS7T9Z7_9GAMM</name>
<accession>A0ABS7T9Z7</accession>
<comment type="caution">
    <text evidence="1">The sequence shown here is derived from an EMBL/GenBank/DDBJ whole genome shotgun (WGS) entry which is preliminary data.</text>
</comment>
<reference evidence="1 2" key="1">
    <citation type="submission" date="2021-09" db="EMBL/GenBank/DDBJ databases">
        <title>Lysobacter sp. 13A isolated from the river sediment.</title>
        <authorList>
            <person name="Liu H."/>
            <person name="Li S."/>
            <person name="Mao S."/>
        </authorList>
    </citation>
    <scope>NUCLEOTIDE SEQUENCE [LARGE SCALE GENOMIC DNA]</scope>
    <source>
        <strain evidence="1 2">13A</strain>
    </source>
</reference>
<feature type="non-terminal residue" evidence="1">
    <location>
        <position position="1"/>
    </location>
</feature>